<dbReference type="InterPro" id="IPR036397">
    <property type="entry name" value="RNaseH_sf"/>
</dbReference>
<proteinExistence type="predicted"/>
<dbReference type="Proteomes" id="UP000054047">
    <property type="component" value="Unassembled WGS sequence"/>
</dbReference>
<reference evidence="1 2" key="1">
    <citation type="submission" date="2013-12" db="EMBL/GenBank/DDBJ databases">
        <title>Draft genome of the parsitic nematode Ancylostoma duodenale.</title>
        <authorList>
            <person name="Mitreva M."/>
        </authorList>
    </citation>
    <scope>NUCLEOTIDE SEQUENCE [LARGE SCALE GENOMIC DNA]</scope>
    <source>
        <strain evidence="1 2">Zhejiang</strain>
    </source>
</reference>
<dbReference type="AlphaFoldDB" id="A0A0C2FRW1"/>
<gene>
    <name evidence="1" type="ORF">ANCDUO_22255</name>
</gene>
<sequence length="127" mass="15255">CKWIRLSRALHQKRAEYEKRQHKIISLRDNSRRHVTKTVKEKLEALRRHVLTHAAYSADCAPSDYIFVSVDVPCCGRFVQRFQSSEDVDKWVKEWIESKDEEFYRRVIRLVLERWKTVIANDGQYFG</sequence>
<feature type="non-terminal residue" evidence="1">
    <location>
        <position position="1"/>
    </location>
</feature>
<dbReference type="InterPro" id="IPR052709">
    <property type="entry name" value="Transposase-MT_Hybrid"/>
</dbReference>
<evidence type="ECO:0000313" key="1">
    <source>
        <dbReference type="EMBL" id="KIH47681.1"/>
    </source>
</evidence>
<dbReference type="Gene3D" id="3.30.420.10">
    <property type="entry name" value="Ribonuclease H-like superfamily/Ribonuclease H"/>
    <property type="match status" value="1"/>
</dbReference>
<organism evidence="1 2">
    <name type="scientific">Ancylostoma duodenale</name>
    <dbReference type="NCBI Taxonomy" id="51022"/>
    <lineage>
        <taxon>Eukaryota</taxon>
        <taxon>Metazoa</taxon>
        <taxon>Ecdysozoa</taxon>
        <taxon>Nematoda</taxon>
        <taxon>Chromadorea</taxon>
        <taxon>Rhabditida</taxon>
        <taxon>Rhabditina</taxon>
        <taxon>Rhabditomorpha</taxon>
        <taxon>Strongyloidea</taxon>
        <taxon>Ancylostomatidae</taxon>
        <taxon>Ancylostomatinae</taxon>
        <taxon>Ancylostoma</taxon>
    </lineage>
</organism>
<dbReference type="PANTHER" id="PTHR46060:SF1">
    <property type="entry name" value="MARINER MOS1 TRANSPOSASE-LIKE PROTEIN"/>
    <property type="match status" value="1"/>
</dbReference>
<protein>
    <submittedName>
        <fullName evidence="1">Uncharacterized protein</fullName>
    </submittedName>
</protein>
<dbReference type="EMBL" id="KN767216">
    <property type="protein sequence ID" value="KIH47681.1"/>
    <property type="molecule type" value="Genomic_DNA"/>
</dbReference>
<dbReference type="OrthoDB" id="9970333at2759"/>
<name>A0A0C2FRW1_9BILA</name>
<evidence type="ECO:0000313" key="2">
    <source>
        <dbReference type="Proteomes" id="UP000054047"/>
    </source>
</evidence>
<dbReference type="GO" id="GO:0003676">
    <property type="term" value="F:nucleic acid binding"/>
    <property type="evidence" value="ECO:0007669"/>
    <property type="project" value="InterPro"/>
</dbReference>
<dbReference type="PANTHER" id="PTHR46060">
    <property type="entry name" value="MARINER MOS1 TRANSPOSASE-LIKE PROTEIN"/>
    <property type="match status" value="1"/>
</dbReference>
<keyword evidence="2" id="KW-1185">Reference proteome</keyword>
<accession>A0A0C2FRW1</accession>